<dbReference type="InterPro" id="IPR036188">
    <property type="entry name" value="FAD/NAD-bd_sf"/>
</dbReference>
<dbReference type="GeneID" id="2868660"/>
<accession>C8VES4</accession>
<dbReference type="InterPro" id="IPR006076">
    <property type="entry name" value="FAD-dep_OxRdtase"/>
</dbReference>
<dbReference type="RefSeq" id="XP_681823.1">
    <property type="nucleotide sequence ID" value="XM_676731.1"/>
</dbReference>
<protein>
    <recommendedName>
        <fullName evidence="1">FAD dependent oxidoreductase domain-containing protein</fullName>
    </recommendedName>
</protein>
<keyword evidence="3" id="KW-1185">Reference proteome</keyword>
<dbReference type="EMBL" id="BN001305">
    <property type="protein sequence ID" value="CBF80789.1"/>
    <property type="molecule type" value="Genomic_DNA"/>
</dbReference>
<dbReference type="OrthoDB" id="429143at2759"/>
<name>Q5AT26_EMENI</name>
<dbReference type="OMA" id="GHGMPNV"/>
<dbReference type="AlphaFoldDB" id="Q5AT26"/>
<dbReference type="Proteomes" id="UP000000560">
    <property type="component" value="Chromosome V"/>
</dbReference>
<feature type="domain" description="FAD dependent oxidoreductase" evidence="1">
    <location>
        <begin position="3"/>
        <end position="213"/>
    </location>
</feature>
<sequence length="257" mass="28406">MHLLQRAVDKDVNLQTHTPVLSLSPAESGSGYTLQTPRGTLTAKKLILATNSYTASLIPRYRDSIVPVRGTCGRIVIPPSASSRSASDYILPPKLTTSYMIRHNTVNYDYLSLEATDDSVVLDAAKRYFDGYMQKHFVGWESSRAVTEIVWTGSMIPTPSGLEFQEAKKLMGYSSDNLPHLGRVPGEQNQWILAGLTGHGMPQVFLAAEGVARMVVQGAQYTETGLPSLFETSEQRLERERQKERAMNETNGLVSKL</sequence>
<dbReference type="STRING" id="227321.Q5AT26"/>
<dbReference type="InParanoid" id="Q5AT26"/>
<dbReference type="SUPFAM" id="SSF51905">
    <property type="entry name" value="FAD/NAD(P)-binding domain"/>
    <property type="match status" value="1"/>
</dbReference>
<gene>
    <name evidence="2" type="ORF">ANIA_08554</name>
</gene>
<organism evidence="2 3">
    <name type="scientific">Emericella nidulans (strain FGSC A4 / ATCC 38163 / CBS 112.46 / NRRL 194 / M139)</name>
    <name type="common">Aspergillus nidulans</name>
    <dbReference type="NCBI Taxonomy" id="227321"/>
    <lineage>
        <taxon>Eukaryota</taxon>
        <taxon>Fungi</taxon>
        <taxon>Dikarya</taxon>
        <taxon>Ascomycota</taxon>
        <taxon>Pezizomycotina</taxon>
        <taxon>Eurotiomycetes</taxon>
        <taxon>Eurotiomycetidae</taxon>
        <taxon>Eurotiales</taxon>
        <taxon>Aspergillaceae</taxon>
        <taxon>Aspergillus</taxon>
        <taxon>Aspergillus subgen. Nidulantes</taxon>
    </lineage>
</organism>
<dbReference type="Gene3D" id="3.50.50.60">
    <property type="entry name" value="FAD/NAD(P)-binding domain"/>
    <property type="match status" value="1"/>
</dbReference>
<dbReference type="HOGENOM" id="CLU_061937_0_0_1"/>
<dbReference type="eggNOG" id="ENOG502QVCU">
    <property type="taxonomic scope" value="Eukaryota"/>
</dbReference>
<evidence type="ECO:0000313" key="3">
    <source>
        <dbReference type="Proteomes" id="UP000000560"/>
    </source>
</evidence>
<dbReference type="GO" id="GO:0005737">
    <property type="term" value="C:cytoplasm"/>
    <property type="evidence" value="ECO:0000318"/>
    <property type="project" value="GO_Central"/>
</dbReference>
<accession>Q5AT26</accession>
<dbReference type="Pfam" id="PF01266">
    <property type="entry name" value="DAO"/>
    <property type="match status" value="1"/>
</dbReference>
<evidence type="ECO:0000259" key="1">
    <source>
        <dbReference type="Pfam" id="PF01266"/>
    </source>
</evidence>
<proteinExistence type="predicted"/>
<dbReference type="Gene3D" id="3.30.9.10">
    <property type="entry name" value="D-Amino Acid Oxidase, subunit A, domain 2"/>
    <property type="match status" value="1"/>
</dbReference>
<dbReference type="PANTHER" id="PTHR13847:SF279">
    <property type="entry name" value="FAD DEPENDENT OXIDOREDUCTASE DOMAIN-CONTAINING PROTEIN-RELATED"/>
    <property type="match status" value="1"/>
</dbReference>
<evidence type="ECO:0000313" key="2">
    <source>
        <dbReference type="EMBL" id="CBF80789.1"/>
    </source>
</evidence>
<dbReference type="VEuPathDB" id="FungiDB:AN8554"/>
<reference evidence="3" key="2">
    <citation type="journal article" date="2009" name="Fungal Genet. Biol.">
        <title>The 2008 update of the Aspergillus nidulans genome annotation: a community effort.</title>
        <authorList>
            <person name="Wortman J.R."/>
            <person name="Gilsenan J.M."/>
            <person name="Joardar V."/>
            <person name="Deegan J."/>
            <person name="Clutterbuck J."/>
            <person name="Andersen M.R."/>
            <person name="Archer D."/>
            <person name="Bencina M."/>
            <person name="Braus G."/>
            <person name="Coutinho P."/>
            <person name="von Dohren H."/>
            <person name="Doonan J."/>
            <person name="Driessen A.J."/>
            <person name="Durek P."/>
            <person name="Espeso E."/>
            <person name="Fekete E."/>
            <person name="Flipphi M."/>
            <person name="Estrada C.G."/>
            <person name="Geysens S."/>
            <person name="Goldman G."/>
            <person name="de Groot P.W."/>
            <person name="Hansen K."/>
            <person name="Harris S.D."/>
            <person name="Heinekamp T."/>
            <person name="Helmstaedt K."/>
            <person name="Henrissat B."/>
            <person name="Hofmann G."/>
            <person name="Homan T."/>
            <person name="Horio T."/>
            <person name="Horiuchi H."/>
            <person name="James S."/>
            <person name="Jones M."/>
            <person name="Karaffa L."/>
            <person name="Karanyi Z."/>
            <person name="Kato M."/>
            <person name="Keller N."/>
            <person name="Kelly D.E."/>
            <person name="Kiel J.A."/>
            <person name="Kim J.M."/>
            <person name="van der Klei I.J."/>
            <person name="Klis F.M."/>
            <person name="Kovalchuk A."/>
            <person name="Krasevec N."/>
            <person name="Kubicek C.P."/>
            <person name="Liu B."/>
            <person name="Maccabe A."/>
            <person name="Meyer V."/>
            <person name="Mirabito P."/>
            <person name="Miskei M."/>
            <person name="Mos M."/>
            <person name="Mullins J."/>
            <person name="Nelson D.R."/>
            <person name="Nielsen J."/>
            <person name="Oakley B.R."/>
            <person name="Osmani S.A."/>
            <person name="Pakula T."/>
            <person name="Paszewski A."/>
            <person name="Paulsen I."/>
            <person name="Pilsyk S."/>
            <person name="Pocsi I."/>
            <person name="Punt P.J."/>
            <person name="Ram A.F."/>
            <person name="Ren Q."/>
            <person name="Robellet X."/>
            <person name="Robson G."/>
            <person name="Seiboth B."/>
            <person name="van Solingen P."/>
            <person name="Specht T."/>
            <person name="Sun J."/>
            <person name="Taheri-Talesh N."/>
            <person name="Takeshita N."/>
            <person name="Ussery D."/>
            <person name="vanKuyk P.A."/>
            <person name="Visser H."/>
            <person name="van de Vondervoort P.J."/>
            <person name="de Vries R.P."/>
            <person name="Walton J."/>
            <person name="Xiang X."/>
            <person name="Xiong Y."/>
            <person name="Zeng A.P."/>
            <person name="Brandt B.W."/>
            <person name="Cornell M.J."/>
            <person name="van den Hondel C.A."/>
            <person name="Visser J."/>
            <person name="Oliver S.G."/>
            <person name="Turner G."/>
        </authorList>
    </citation>
    <scope>GENOME REANNOTATION</scope>
    <source>
        <strain evidence="3">FGSC A4 / ATCC 38163 / CBS 112.46 / NRRL 194 / M139</strain>
    </source>
</reference>
<dbReference type="KEGG" id="ani:ANIA_08554"/>
<reference evidence="3" key="1">
    <citation type="journal article" date="2005" name="Nature">
        <title>Sequencing of Aspergillus nidulans and comparative analysis with A. fumigatus and A. oryzae.</title>
        <authorList>
            <person name="Galagan J.E."/>
            <person name="Calvo S.E."/>
            <person name="Cuomo C."/>
            <person name="Ma L.J."/>
            <person name="Wortman J.R."/>
            <person name="Batzoglou S."/>
            <person name="Lee S.I."/>
            <person name="Basturkmen M."/>
            <person name="Spevak C.C."/>
            <person name="Clutterbuck J."/>
            <person name="Kapitonov V."/>
            <person name="Jurka J."/>
            <person name="Scazzocchio C."/>
            <person name="Farman M."/>
            <person name="Butler J."/>
            <person name="Purcell S."/>
            <person name="Harris S."/>
            <person name="Braus G.H."/>
            <person name="Draht O."/>
            <person name="Busch S."/>
            <person name="D'Enfert C."/>
            <person name="Bouchier C."/>
            <person name="Goldman G.H."/>
            <person name="Bell-Pedersen D."/>
            <person name="Griffiths-Jones S."/>
            <person name="Doonan J.H."/>
            <person name="Yu J."/>
            <person name="Vienken K."/>
            <person name="Pain A."/>
            <person name="Freitag M."/>
            <person name="Selker E.U."/>
            <person name="Archer D.B."/>
            <person name="Penalva M.A."/>
            <person name="Oakley B.R."/>
            <person name="Momany M."/>
            <person name="Tanaka T."/>
            <person name="Kumagai T."/>
            <person name="Asai K."/>
            <person name="Machida M."/>
            <person name="Nierman W.C."/>
            <person name="Denning D.W."/>
            <person name="Caddick M."/>
            <person name="Hynes M."/>
            <person name="Paoletti M."/>
            <person name="Fischer R."/>
            <person name="Miller B."/>
            <person name="Dyer P."/>
            <person name="Sachs M.S."/>
            <person name="Osmani S.A."/>
            <person name="Birren B.W."/>
        </authorList>
    </citation>
    <scope>NUCLEOTIDE SEQUENCE [LARGE SCALE GENOMIC DNA]</scope>
    <source>
        <strain evidence="3">FGSC A4 / ATCC 38163 / CBS 112.46 / NRRL 194 / M139</strain>
    </source>
</reference>
<dbReference type="PANTHER" id="PTHR13847">
    <property type="entry name" value="SARCOSINE DEHYDROGENASE-RELATED"/>
    <property type="match status" value="1"/>
</dbReference>